<name>A0AB39KYN1_9MICC</name>
<proteinExistence type="predicted"/>
<evidence type="ECO:0000313" key="2">
    <source>
        <dbReference type="EMBL" id="XDP43744.1"/>
    </source>
</evidence>
<sequence>MSDHETLPTGYPIASTPPAASAQARAGTGGTVAPNTGPAPHPGPHAGKRISASRLRDIAAQLSSRDLAVLGSVEHYRFLTAAHLQAFHFTDHHTVESAARTCRRVLSRLRGLRILGVLARRIGGIRSGSEGMVYYIDAVGDRILRQQRPGRTRRRPEEPSARFVDHTLAIADLAVDFLHEAHRRRAEVVRLAPEHEARRRYTDLLGAPQTLKPDLYVELAEHPGDPDVDAFFVEVDLGHESLPTLLGKCDAYEAYRATGAEHRTYGTFPRIVWAMDATRTQTAERRRDSLRRDIDNSPKYPTSAYTIAPLRDTAARLMDGYSHD</sequence>
<evidence type="ECO:0000256" key="1">
    <source>
        <dbReference type="SAM" id="MobiDB-lite"/>
    </source>
</evidence>
<protein>
    <submittedName>
        <fullName evidence="2">Replication-relaxation family protein</fullName>
    </submittedName>
</protein>
<dbReference type="InterPro" id="IPR025855">
    <property type="entry name" value="Replic_Relax"/>
</dbReference>
<reference evidence="2" key="1">
    <citation type="submission" date="2024-07" db="EMBL/GenBank/DDBJ databases">
        <authorList>
            <person name="fu j."/>
        </authorList>
    </citation>
    <scope>NUCLEOTIDE SEQUENCE</scope>
    <source>
        <strain evidence="2">P10A9</strain>
    </source>
</reference>
<dbReference type="KEGG" id="spue:AB5L97_10470"/>
<dbReference type="RefSeq" id="WP_369044670.1">
    <property type="nucleotide sequence ID" value="NZ_CP163302.1"/>
</dbReference>
<accession>A0AB39KYN1</accession>
<dbReference type="EMBL" id="CP163302">
    <property type="protein sequence ID" value="XDP43744.1"/>
    <property type="molecule type" value="Genomic_DNA"/>
</dbReference>
<dbReference type="Pfam" id="PF13814">
    <property type="entry name" value="Replic_Relax"/>
    <property type="match status" value="1"/>
</dbReference>
<gene>
    <name evidence="2" type="ORF">AB5L97_10470</name>
</gene>
<dbReference type="AlphaFoldDB" id="A0AB39KYN1"/>
<organism evidence="2">
    <name type="scientific">Sinomonas puerhi</name>
    <dbReference type="NCBI Taxonomy" id="3238584"/>
    <lineage>
        <taxon>Bacteria</taxon>
        <taxon>Bacillati</taxon>
        <taxon>Actinomycetota</taxon>
        <taxon>Actinomycetes</taxon>
        <taxon>Micrococcales</taxon>
        <taxon>Micrococcaceae</taxon>
        <taxon>Sinomonas</taxon>
    </lineage>
</organism>
<feature type="region of interest" description="Disordered" evidence="1">
    <location>
        <begin position="1"/>
        <end position="48"/>
    </location>
</feature>